<dbReference type="AlphaFoldDB" id="A0ABC8SXW5"/>
<accession>A0ABC8SXW5</accession>
<feature type="compositionally biased region" description="Basic and acidic residues" evidence="1">
    <location>
        <begin position="114"/>
        <end position="126"/>
    </location>
</feature>
<proteinExistence type="predicted"/>
<dbReference type="EMBL" id="CAUOFW020003458">
    <property type="protein sequence ID" value="CAK9160044.1"/>
    <property type="molecule type" value="Genomic_DNA"/>
</dbReference>
<evidence type="ECO:0000313" key="2">
    <source>
        <dbReference type="EMBL" id="CAK9160044.1"/>
    </source>
</evidence>
<feature type="compositionally biased region" description="Polar residues" evidence="1">
    <location>
        <begin position="85"/>
        <end position="96"/>
    </location>
</feature>
<evidence type="ECO:0000256" key="1">
    <source>
        <dbReference type="SAM" id="MobiDB-lite"/>
    </source>
</evidence>
<sequence>MQREFFEKCWDVKAYEQSSAAKDVCKNETEENYQKFQGNIEIESTGSRSKHRDLKSGFKNYQKFQGNIEIESTGSRSKHRDLKSGFSNGQECNQNREPMVESEKTESVNPKGLPRHDARANNRDTQENSTKILMETKKKRKAEGKYRPKVDICGIGQMKNKHVGDHSNCPKPPNVILANQEELQQEMKESLEQIREDTKEPLKQLRDNTKESLKQLQEDTKESLK</sequence>
<reference evidence="2 3" key="1">
    <citation type="submission" date="2024-02" db="EMBL/GenBank/DDBJ databases">
        <authorList>
            <person name="Vignale AGUSTIN F."/>
            <person name="Sosa J E."/>
            <person name="Modenutti C."/>
        </authorList>
    </citation>
    <scope>NUCLEOTIDE SEQUENCE [LARGE SCALE GENOMIC DNA]</scope>
</reference>
<protein>
    <submittedName>
        <fullName evidence="2">Uncharacterized protein</fullName>
    </submittedName>
</protein>
<organism evidence="2 3">
    <name type="scientific">Ilex paraguariensis</name>
    <name type="common">yerba mate</name>
    <dbReference type="NCBI Taxonomy" id="185542"/>
    <lineage>
        <taxon>Eukaryota</taxon>
        <taxon>Viridiplantae</taxon>
        <taxon>Streptophyta</taxon>
        <taxon>Embryophyta</taxon>
        <taxon>Tracheophyta</taxon>
        <taxon>Spermatophyta</taxon>
        <taxon>Magnoliopsida</taxon>
        <taxon>eudicotyledons</taxon>
        <taxon>Gunneridae</taxon>
        <taxon>Pentapetalae</taxon>
        <taxon>asterids</taxon>
        <taxon>campanulids</taxon>
        <taxon>Aquifoliales</taxon>
        <taxon>Aquifoliaceae</taxon>
        <taxon>Ilex</taxon>
    </lineage>
</organism>
<evidence type="ECO:0000313" key="3">
    <source>
        <dbReference type="Proteomes" id="UP001642360"/>
    </source>
</evidence>
<dbReference type="Proteomes" id="UP001642360">
    <property type="component" value="Unassembled WGS sequence"/>
</dbReference>
<feature type="region of interest" description="Disordered" evidence="1">
    <location>
        <begin position="71"/>
        <end position="146"/>
    </location>
</feature>
<gene>
    <name evidence="2" type="ORF">ILEXP_LOCUS28771</name>
</gene>
<keyword evidence="3" id="KW-1185">Reference proteome</keyword>
<name>A0ABC8SXW5_9AQUA</name>
<feature type="compositionally biased region" description="Basic and acidic residues" evidence="1">
    <location>
        <begin position="185"/>
        <end position="225"/>
    </location>
</feature>
<comment type="caution">
    <text evidence="2">The sequence shown here is derived from an EMBL/GenBank/DDBJ whole genome shotgun (WGS) entry which is preliminary data.</text>
</comment>
<feature type="region of interest" description="Disordered" evidence="1">
    <location>
        <begin position="180"/>
        <end position="225"/>
    </location>
</feature>